<dbReference type="SUPFAM" id="SSF51445">
    <property type="entry name" value="(Trans)glycosidases"/>
    <property type="match status" value="1"/>
</dbReference>
<dbReference type="PANTHER" id="PTHR40079">
    <property type="entry name" value="MANNAN ENDO-1,4-BETA-MANNOSIDASE E-RELATED"/>
    <property type="match status" value="1"/>
</dbReference>
<dbReference type="GO" id="GO:0006080">
    <property type="term" value="P:substituted mannan metabolic process"/>
    <property type="evidence" value="ECO:0007669"/>
    <property type="project" value="InterPro"/>
</dbReference>
<comment type="caution">
    <text evidence="6">The sequence shown here is derived from an EMBL/GenBank/DDBJ whole genome shotgun (WGS) entry which is preliminary data.</text>
</comment>
<feature type="active site" description="Proton donor" evidence="4">
    <location>
        <position position="198"/>
    </location>
</feature>
<evidence type="ECO:0000256" key="3">
    <source>
        <dbReference type="ARBA" id="ARBA00023295"/>
    </source>
</evidence>
<keyword evidence="2 4" id="KW-0378">Hydrolase</keyword>
<name>A0A1G1SR77_9BACT</name>
<sequence length="380" mass="42255">MLLVIALGIGLFGLLLLAGNKGRGPLETLAGSVTSQVASFEKRLLSGDSRASRAAALAWFRPYRENKLYLNNTDTLLVGAYDNNTVESYERIVALEDSLALKLPIVQFYTAWGSKREQVFPMLRAQAISDLGSLPLITWEPWLNDFDPESFPRTGPADQVNVGGLRAIAAGRYDAYLDKWAQDAKAYGQPFFLRFGHEMNDAFRYPWGPQNNKPADFIAAWRHVVTRFRQQGATNATWVWSPHPAYPNYAEFYPGHAYVDWIGTTALNYGTVAPWSKWYTFSETLGNAYGELSTYGKPLMISEMGCLAVGGNRAAWFTEALTDLPLKFPKVKAVVFFNNSNDVTTTYKALDWSLNNDKATLAAIAQALKGWQLPKPAPAL</sequence>
<keyword evidence="3 4" id="KW-0326">Glycosidase</keyword>
<proteinExistence type="inferred from homology"/>
<dbReference type="Proteomes" id="UP000176294">
    <property type="component" value="Unassembled WGS sequence"/>
</dbReference>
<comment type="similarity">
    <text evidence="1 4">Belongs to the glycosyl hydrolase 26 family.</text>
</comment>
<dbReference type="InterPro" id="IPR000805">
    <property type="entry name" value="Glyco_hydro_26"/>
</dbReference>
<evidence type="ECO:0000256" key="1">
    <source>
        <dbReference type="ARBA" id="ARBA00007754"/>
    </source>
</evidence>
<dbReference type="EMBL" id="MDZB01000169">
    <property type="protein sequence ID" value="OGX81139.1"/>
    <property type="molecule type" value="Genomic_DNA"/>
</dbReference>
<evidence type="ECO:0000256" key="4">
    <source>
        <dbReference type="PROSITE-ProRule" id="PRU01100"/>
    </source>
</evidence>
<dbReference type="InterPro" id="IPR022790">
    <property type="entry name" value="GH26_dom"/>
</dbReference>
<dbReference type="STRING" id="1908237.BEN47_19385"/>
<evidence type="ECO:0000313" key="7">
    <source>
        <dbReference type="Proteomes" id="UP000176294"/>
    </source>
</evidence>
<evidence type="ECO:0000256" key="2">
    <source>
        <dbReference type="ARBA" id="ARBA00022801"/>
    </source>
</evidence>
<dbReference type="PANTHER" id="PTHR40079:SF4">
    <property type="entry name" value="GH26 DOMAIN-CONTAINING PROTEIN-RELATED"/>
    <property type="match status" value="1"/>
</dbReference>
<dbReference type="Pfam" id="PF02156">
    <property type="entry name" value="Glyco_hydro_26"/>
    <property type="match status" value="1"/>
</dbReference>
<gene>
    <name evidence="6" type="ORF">BEN47_19385</name>
</gene>
<dbReference type="PROSITE" id="PS51764">
    <property type="entry name" value="GH26"/>
    <property type="match status" value="1"/>
</dbReference>
<dbReference type="GO" id="GO:0016985">
    <property type="term" value="F:mannan endo-1,4-beta-mannosidase activity"/>
    <property type="evidence" value="ECO:0007669"/>
    <property type="project" value="InterPro"/>
</dbReference>
<feature type="active site" description="Nucleophile" evidence="4">
    <location>
        <position position="303"/>
    </location>
</feature>
<dbReference type="InterPro" id="IPR017853">
    <property type="entry name" value="GH"/>
</dbReference>
<evidence type="ECO:0000313" key="6">
    <source>
        <dbReference type="EMBL" id="OGX81139.1"/>
    </source>
</evidence>
<dbReference type="AlphaFoldDB" id="A0A1G1SR77"/>
<organism evidence="6 7">
    <name type="scientific">Hymenobacter lapidarius</name>
    <dbReference type="NCBI Taxonomy" id="1908237"/>
    <lineage>
        <taxon>Bacteria</taxon>
        <taxon>Pseudomonadati</taxon>
        <taxon>Bacteroidota</taxon>
        <taxon>Cytophagia</taxon>
        <taxon>Cytophagales</taxon>
        <taxon>Hymenobacteraceae</taxon>
        <taxon>Hymenobacter</taxon>
    </lineage>
</organism>
<dbReference type="Gene3D" id="3.20.20.80">
    <property type="entry name" value="Glycosidases"/>
    <property type="match status" value="1"/>
</dbReference>
<evidence type="ECO:0000259" key="5">
    <source>
        <dbReference type="PROSITE" id="PS51764"/>
    </source>
</evidence>
<feature type="domain" description="GH26" evidence="5">
    <location>
        <begin position="51"/>
        <end position="364"/>
    </location>
</feature>
<accession>A0A1G1SR77</accession>
<protein>
    <recommendedName>
        <fullName evidence="5">GH26 domain-containing protein</fullName>
    </recommendedName>
</protein>
<reference evidence="6 7" key="1">
    <citation type="submission" date="2016-08" db="EMBL/GenBank/DDBJ databases">
        <title>Hymenobacter coccineus sp. nov., Hymenobacter lapidarius sp. nov. and Hymenobacter glacialis sp. nov., isolated from Antarctic soil.</title>
        <authorList>
            <person name="Sedlacek I."/>
            <person name="Kralova S."/>
            <person name="Kyrova K."/>
            <person name="Maslanova I."/>
            <person name="Stankova E."/>
            <person name="Vrbovska V."/>
            <person name="Nemec M."/>
            <person name="Bartak M."/>
            <person name="Svec P."/>
            <person name="Busse H.-J."/>
            <person name="Pantucek R."/>
        </authorList>
    </citation>
    <scope>NUCLEOTIDE SEQUENCE [LARGE SCALE GENOMIC DNA]</scope>
    <source>
        <strain evidence="6 7">CCM 8643</strain>
    </source>
</reference>
<keyword evidence="7" id="KW-1185">Reference proteome</keyword>